<comment type="caution">
    <text evidence="2">The sequence shown here is derived from an EMBL/GenBank/DDBJ whole genome shotgun (WGS) entry which is preliminary data.</text>
</comment>
<evidence type="ECO:0000256" key="1">
    <source>
        <dbReference type="SAM" id="MobiDB-lite"/>
    </source>
</evidence>
<feature type="region of interest" description="Disordered" evidence="1">
    <location>
        <begin position="87"/>
        <end position="138"/>
    </location>
</feature>
<dbReference type="Proteomes" id="UP000663853">
    <property type="component" value="Unassembled WGS sequence"/>
</dbReference>
<evidence type="ECO:0000313" key="2">
    <source>
        <dbReference type="EMBL" id="CAE6536336.1"/>
    </source>
</evidence>
<dbReference type="SMART" id="SM00028">
    <property type="entry name" value="TPR"/>
    <property type="match status" value="2"/>
</dbReference>
<feature type="compositionally biased region" description="Basic and acidic residues" evidence="1">
    <location>
        <begin position="107"/>
        <end position="128"/>
    </location>
</feature>
<evidence type="ECO:0000313" key="3">
    <source>
        <dbReference type="Proteomes" id="UP000663853"/>
    </source>
</evidence>
<accession>A0A8H3DTZ7</accession>
<dbReference type="PANTHER" id="PTHR46014">
    <property type="entry name" value="TETRATRICOPEPTIDE REPEAT PROTEIN 1"/>
    <property type="match status" value="1"/>
</dbReference>
<evidence type="ECO:0008006" key="4">
    <source>
        <dbReference type="Google" id="ProtNLM"/>
    </source>
</evidence>
<proteinExistence type="predicted"/>
<sequence>MPLVEELPSGSTGLSPKLKNTELESDSEDDFHDACDRVAPEGGETTEFTEEEILDLLSRAESSKSQGNKLYIEDRWEEAKEHYKHGLTCVPKRKAKPPKPTPNGREGSLEDHLPEESESQPSRKRESSPPEEISELEKKSVSLRAQLNCNIGACCVKLGDHEGAVKACTEALTDDPKYIKALQRRASSNEVIGTWSALTSAESDYTTLLDLLPPSSKSHTRLTLARLKPRVQEAKEKETAEMMGKLKDLGNGLLGRFGLSTDNFQFTPNGQGGYGINFLLSKPESCGAADIQFDSNIKPPMLSSYRIETRSDSALRPSNSIRLRSLRTLRNVPYA</sequence>
<dbReference type="AlphaFoldDB" id="A0A8H3DTZ7"/>
<reference evidence="2" key="1">
    <citation type="submission" date="2021-01" db="EMBL/GenBank/DDBJ databases">
        <authorList>
            <person name="Kaushik A."/>
        </authorList>
    </citation>
    <scope>NUCLEOTIDE SEQUENCE</scope>
    <source>
        <strain evidence="2">AG6-10EEA</strain>
    </source>
</reference>
<feature type="region of interest" description="Disordered" evidence="1">
    <location>
        <begin position="1"/>
        <end position="49"/>
    </location>
</feature>
<protein>
    <recommendedName>
        <fullName evidence="4">Tetratricopeptide repeat protein 1</fullName>
    </recommendedName>
</protein>
<dbReference type="InterPro" id="IPR019734">
    <property type="entry name" value="TPR_rpt"/>
</dbReference>
<dbReference type="SUPFAM" id="SSF48452">
    <property type="entry name" value="TPR-like"/>
    <property type="match status" value="1"/>
</dbReference>
<dbReference type="PANTHER" id="PTHR46014:SF1">
    <property type="entry name" value="TETRATRICOPEPTIDE REPEAT PROTEIN 1"/>
    <property type="match status" value="1"/>
</dbReference>
<dbReference type="Gene3D" id="1.25.40.10">
    <property type="entry name" value="Tetratricopeptide repeat domain"/>
    <property type="match status" value="1"/>
</dbReference>
<organism evidence="2 3">
    <name type="scientific">Rhizoctonia solani</name>
    <dbReference type="NCBI Taxonomy" id="456999"/>
    <lineage>
        <taxon>Eukaryota</taxon>
        <taxon>Fungi</taxon>
        <taxon>Dikarya</taxon>
        <taxon>Basidiomycota</taxon>
        <taxon>Agaricomycotina</taxon>
        <taxon>Agaricomycetes</taxon>
        <taxon>Cantharellales</taxon>
        <taxon>Ceratobasidiaceae</taxon>
        <taxon>Rhizoctonia</taxon>
    </lineage>
</organism>
<gene>
    <name evidence="2" type="ORF">RDB_LOCUS180269</name>
</gene>
<dbReference type="InterPro" id="IPR011990">
    <property type="entry name" value="TPR-like_helical_dom_sf"/>
</dbReference>
<dbReference type="InterPro" id="IPR052769">
    <property type="entry name" value="TPR_domain_protein"/>
</dbReference>
<dbReference type="EMBL" id="CAJMXA010004166">
    <property type="protein sequence ID" value="CAE6536336.1"/>
    <property type="molecule type" value="Genomic_DNA"/>
</dbReference>
<name>A0A8H3DTZ7_9AGAM</name>